<dbReference type="AlphaFoldDB" id="A0A1X7HG12"/>
<evidence type="ECO:0000313" key="3">
    <source>
        <dbReference type="Proteomes" id="UP000192940"/>
    </source>
</evidence>
<proteinExistence type="predicted"/>
<evidence type="ECO:0000256" key="1">
    <source>
        <dbReference type="SAM" id="Phobius"/>
    </source>
</evidence>
<gene>
    <name evidence="2" type="ORF">SAMN05661091_3265</name>
</gene>
<keyword evidence="1" id="KW-1133">Transmembrane helix</keyword>
<evidence type="ECO:0000313" key="2">
    <source>
        <dbReference type="EMBL" id="SMF86057.1"/>
    </source>
</evidence>
<dbReference type="STRING" id="1313296.SAMN05661091_3265"/>
<reference evidence="2 3" key="1">
    <citation type="submission" date="2017-04" db="EMBL/GenBank/DDBJ databases">
        <authorList>
            <person name="Afonso C.L."/>
            <person name="Miller P.J."/>
            <person name="Scott M.A."/>
            <person name="Spackman E."/>
            <person name="Goraichik I."/>
            <person name="Dimitrov K.M."/>
            <person name="Suarez D.L."/>
            <person name="Swayne D.E."/>
        </authorList>
    </citation>
    <scope>NUCLEOTIDE SEQUENCE [LARGE SCALE GENOMIC DNA]</scope>
    <source>
        <strain evidence="2 3">N3/975</strain>
    </source>
</reference>
<name>A0A1X7HG12_9BACL</name>
<sequence length="66" mass="7317">MRKVEWMLAVALMAVGLMCLMVSATSDPEGSLLNLGPMLVRICLLIGLVLIVVGSIYVLIKWMRKR</sequence>
<feature type="transmembrane region" description="Helical" evidence="1">
    <location>
        <begin position="38"/>
        <end position="60"/>
    </location>
</feature>
<organism evidence="2 3">
    <name type="scientific">Paenibacillus uliginis N3/975</name>
    <dbReference type="NCBI Taxonomy" id="1313296"/>
    <lineage>
        <taxon>Bacteria</taxon>
        <taxon>Bacillati</taxon>
        <taxon>Bacillota</taxon>
        <taxon>Bacilli</taxon>
        <taxon>Bacillales</taxon>
        <taxon>Paenibacillaceae</taxon>
        <taxon>Paenibacillus</taxon>
    </lineage>
</organism>
<accession>A0A1X7HG12</accession>
<keyword evidence="1" id="KW-0472">Membrane</keyword>
<dbReference type="Proteomes" id="UP000192940">
    <property type="component" value="Chromosome I"/>
</dbReference>
<keyword evidence="1" id="KW-0812">Transmembrane</keyword>
<protein>
    <submittedName>
        <fullName evidence="2">Uncharacterized protein</fullName>
    </submittedName>
</protein>
<dbReference type="EMBL" id="LT840184">
    <property type="protein sequence ID" value="SMF86057.1"/>
    <property type="molecule type" value="Genomic_DNA"/>
</dbReference>
<dbReference type="RefSeq" id="WP_208914139.1">
    <property type="nucleotide sequence ID" value="NZ_LT840184.1"/>
</dbReference>
<keyword evidence="3" id="KW-1185">Reference proteome</keyword>